<dbReference type="AlphaFoldDB" id="A0AAW2ZKR9"/>
<protein>
    <submittedName>
        <fullName evidence="2">N-acyl-phosphatidylethanolamine-hydrolyzing phospholipase D</fullName>
    </submittedName>
</protein>
<dbReference type="Gene3D" id="3.60.15.10">
    <property type="entry name" value="Ribonuclease Z/Hydroxyacylglutathione hydrolase-like"/>
    <property type="match status" value="1"/>
</dbReference>
<proteinExistence type="predicted"/>
<dbReference type="Pfam" id="PF12706">
    <property type="entry name" value="Lactamase_B_2"/>
    <property type="match status" value="1"/>
</dbReference>
<sequence length="366" mass="41800">MLASAHQPNTVLPKHHVGNGTFQNVEHDYTLRPTKQIGNAITMLTHIRGKKPEGLVEHPICTPNFEAIHNPDPNVIQYTWIGHSSFLVQFGGYNILTDPVFCKRASPTNLLGPKRLRPVPMTVEQLPRIDIITISHNHYDHCDRQAIKAIFKKFGEFATIYVPLNLKTWTQRKLKNIDHSRVIEMDWWQSLNHNFGDTSLGNMEITFLPAQHWSNRTFFDYKKSLWGGWGFHFTPNSTLLKSRCVYHCGDSGYSEIIFKDIGEKYSVPRGNIDLAFIPIGAYAPTFVLQVQHVDPTEAYLASLLIKCKKAVAMHWGTFDLSLERIMEPKEKLEKVEQVYAKGRPPTLDGEPFFMAVNIGETKMTVQ</sequence>
<name>A0AAW2ZKR9_9EUKA</name>
<evidence type="ECO:0000259" key="1">
    <source>
        <dbReference type="Pfam" id="PF12706"/>
    </source>
</evidence>
<dbReference type="InterPro" id="IPR001279">
    <property type="entry name" value="Metallo-B-lactamas"/>
</dbReference>
<dbReference type="GO" id="GO:0070291">
    <property type="term" value="P:N-acylethanolamine metabolic process"/>
    <property type="evidence" value="ECO:0007669"/>
    <property type="project" value="TreeGrafter"/>
</dbReference>
<dbReference type="PANTHER" id="PTHR15032">
    <property type="entry name" value="N-ACYL-PHOSPHATIDYLETHANOLAMINE-HYDROLYZING PHOSPHOLIPASE D"/>
    <property type="match status" value="1"/>
</dbReference>
<gene>
    <name evidence="2" type="ORF">AKO1_010608</name>
</gene>
<evidence type="ECO:0000313" key="2">
    <source>
        <dbReference type="EMBL" id="KAL0489284.1"/>
    </source>
</evidence>
<accession>A0AAW2ZKR9</accession>
<evidence type="ECO:0000313" key="3">
    <source>
        <dbReference type="Proteomes" id="UP001431209"/>
    </source>
</evidence>
<dbReference type="Proteomes" id="UP001431209">
    <property type="component" value="Unassembled WGS sequence"/>
</dbReference>
<reference evidence="2 3" key="1">
    <citation type="submission" date="2024-03" db="EMBL/GenBank/DDBJ databases">
        <title>The Acrasis kona genome and developmental transcriptomes reveal deep origins of eukaryotic multicellular pathways.</title>
        <authorList>
            <person name="Sheikh S."/>
            <person name="Fu C.-J."/>
            <person name="Brown M.W."/>
            <person name="Baldauf S.L."/>
        </authorList>
    </citation>
    <scope>NUCLEOTIDE SEQUENCE [LARGE SCALE GENOMIC DNA]</scope>
    <source>
        <strain evidence="2 3">ATCC MYA-3509</strain>
    </source>
</reference>
<dbReference type="InterPro" id="IPR036866">
    <property type="entry name" value="RibonucZ/Hydroxyglut_hydro"/>
</dbReference>
<dbReference type="GO" id="GO:0005737">
    <property type="term" value="C:cytoplasm"/>
    <property type="evidence" value="ECO:0007669"/>
    <property type="project" value="TreeGrafter"/>
</dbReference>
<dbReference type="GO" id="GO:0070290">
    <property type="term" value="F:N-acylphosphatidylethanolamine-specific phospholipase D activity"/>
    <property type="evidence" value="ECO:0007669"/>
    <property type="project" value="TreeGrafter"/>
</dbReference>
<dbReference type="PANTHER" id="PTHR15032:SF4">
    <property type="entry name" value="N-ACYL-PHOSPHATIDYLETHANOLAMINE-HYDROLYZING PHOSPHOLIPASE D"/>
    <property type="match status" value="1"/>
</dbReference>
<dbReference type="EMBL" id="JAOPGA020001540">
    <property type="protein sequence ID" value="KAL0489284.1"/>
    <property type="molecule type" value="Genomic_DNA"/>
</dbReference>
<keyword evidence="3" id="KW-1185">Reference proteome</keyword>
<feature type="domain" description="Metallo-beta-lactamase" evidence="1">
    <location>
        <begin position="93"/>
        <end position="315"/>
    </location>
</feature>
<dbReference type="GO" id="GO:0070292">
    <property type="term" value="P:N-acylphosphatidylethanolamine metabolic process"/>
    <property type="evidence" value="ECO:0007669"/>
    <property type="project" value="TreeGrafter"/>
</dbReference>
<organism evidence="2 3">
    <name type="scientific">Acrasis kona</name>
    <dbReference type="NCBI Taxonomy" id="1008807"/>
    <lineage>
        <taxon>Eukaryota</taxon>
        <taxon>Discoba</taxon>
        <taxon>Heterolobosea</taxon>
        <taxon>Tetramitia</taxon>
        <taxon>Eutetramitia</taxon>
        <taxon>Acrasidae</taxon>
        <taxon>Acrasis</taxon>
    </lineage>
</organism>
<comment type="caution">
    <text evidence="2">The sequence shown here is derived from an EMBL/GenBank/DDBJ whole genome shotgun (WGS) entry which is preliminary data.</text>
</comment>
<dbReference type="SUPFAM" id="SSF56281">
    <property type="entry name" value="Metallo-hydrolase/oxidoreductase"/>
    <property type="match status" value="1"/>
</dbReference>